<organism evidence="2 3">
    <name type="scientific">Boletus reticuloceps</name>
    <dbReference type="NCBI Taxonomy" id="495285"/>
    <lineage>
        <taxon>Eukaryota</taxon>
        <taxon>Fungi</taxon>
        <taxon>Dikarya</taxon>
        <taxon>Basidiomycota</taxon>
        <taxon>Agaricomycotina</taxon>
        <taxon>Agaricomycetes</taxon>
        <taxon>Agaricomycetidae</taxon>
        <taxon>Boletales</taxon>
        <taxon>Boletineae</taxon>
        <taxon>Boletaceae</taxon>
        <taxon>Boletoideae</taxon>
        <taxon>Boletus</taxon>
    </lineage>
</organism>
<dbReference type="Proteomes" id="UP000683000">
    <property type="component" value="Unassembled WGS sequence"/>
</dbReference>
<sequence length="179" mass="20168">MQIPQEIRTQRAHLQLSASKSDKSFHFSPFMILDHHTISPIYYHPSSAPATSTMTWSPVEQPQMTPSDNPTNYHLESDAHPYETPRAFDSEESNDGDSGPVLSIYQDDEAFPTVPSPRSAMEAYLLLEAARADCCIFSTHKSLALQIVHRNTLVLQYNHMTLEKAQNDLRAADQFIGHV</sequence>
<evidence type="ECO:0000313" key="3">
    <source>
        <dbReference type="Proteomes" id="UP000683000"/>
    </source>
</evidence>
<dbReference type="AlphaFoldDB" id="A0A8I2YIH0"/>
<proteinExistence type="predicted"/>
<evidence type="ECO:0000313" key="2">
    <source>
        <dbReference type="EMBL" id="KAG6372387.1"/>
    </source>
</evidence>
<comment type="caution">
    <text evidence="2">The sequence shown here is derived from an EMBL/GenBank/DDBJ whole genome shotgun (WGS) entry which is preliminary data.</text>
</comment>
<evidence type="ECO:0000256" key="1">
    <source>
        <dbReference type="SAM" id="MobiDB-lite"/>
    </source>
</evidence>
<feature type="region of interest" description="Disordered" evidence="1">
    <location>
        <begin position="52"/>
        <end position="101"/>
    </location>
</feature>
<feature type="compositionally biased region" description="Basic and acidic residues" evidence="1">
    <location>
        <begin position="75"/>
        <end position="89"/>
    </location>
</feature>
<reference evidence="2" key="1">
    <citation type="submission" date="2021-03" db="EMBL/GenBank/DDBJ databases">
        <title>Evolutionary innovations through gain and loss of genes in the ectomycorrhizal Boletales.</title>
        <authorList>
            <person name="Wu G."/>
            <person name="Miyauchi S."/>
            <person name="Morin E."/>
            <person name="Yang Z.-L."/>
            <person name="Xu J."/>
            <person name="Martin F.M."/>
        </authorList>
    </citation>
    <scope>NUCLEOTIDE SEQUENCE</scope>
    <source>
        <strain evidence="2">BR01</strain>
    </source>
</reference>
<protein>
    <submittedName>
        <fullName evidence="2">Uncharacterized protein</fullName>
    </submittedName>
</protein>
<feature type="compositionally biased region" description="Polar residues" evidence="1">
    <location>
        <begin position="52"/>
        <end position="74"/>
    </location>
</feature>
<accession>A0A8I2YIH0</accession>
<gene>
    <name evidence="2" type="ORF">JVT61DRAFT_7852</name>
</gene>
<dbReference type="OrthoDB" id="2657327at2759"/>
<keyword evidence="3" id="KW-1185">Reference proteome</keyword>
<dbReference type="EMBL" id="JAGFBS010000028">
    <property type="protein sequence ID" value="KAG6372387.1"/>
    <property type="molecule type" value="Genomic_DNA"/>
</dbReference>
<name>A0A8I2YIH0_9AGAM</name>